<reference evidence="1 2" key="2">
    <citation type="submission" date="2018-11" db="EMBL/GenBank/DDBJ databases">
        <authorList>
            <consortium name="Pathogen Informatics"/>
        </authorList>
    </citation>
    <scope>NUCLEOTIDE SEQUENCE [LARGE SCALE GENOMIC DNA]</scope>
</reference>
<proteinExistence type="predicted"/>
<evidence type="ECO:0000313" key="3">
    <source>
        <dbReference type="WBParaSite" id="ASIM_0001766801-mRNA-1"/>
    </source>
</evidence>
<name>A0A0M3K9M4_ANISI</name>
<dbReference type="EMBL" id="UYRR01033708">
    <property type="protein sequence ID" value="VDK59422.1"/>
    <property type="molecule type" value="Genomic_DNA"/>
</dbReference>
<accession>A0A0M3K9M4</accession>
<dbReference type="WBParaSite" id="ASIM_0001766801-mRNA-1">
    <property type="protein sequence ID" value="ASIM_0001766801-mRNA-1"/>
    <property type="gene ID" value="ASIM_0001766801"/>
</dbReference>
<organism evidence="3">
    <name type="scientific">Anisakis simplex</name>
    <name type="common">Herring worm</name>
    <dbReference type="NCBI Taxonomy" id="6269"/>
    <lineage>
        <taxon>Eukaryota</taxon>
        <taxon>Metazoa</taxon>
        <taxon>Ecdysozoa</taxon>
        <taxon>Nematoda</taxon>
        <taxon>Chromadorea</taxon>
        <taxon>Rhabditida</taxon>
        <taxon>Spirurina</taxon>
        <taxon>Ascaridomorpha</taxon>
        <taxon>Ascaridoidea</taxon>
        <taxon>Anisakidae</taxon>
        <taxon>Anisakis</taxon>
        <taxon>Anisakis simplex complex</taxon>
    </lineage>
</organism>
<protein>
    <submittedName>
        <fullName evidence="3">DUF1272 domain-containing protein</fullName>
    </submittedName>
</protein>
<dbReference type="AlphaFoldDB" id="A0A0M3K9M4"/>
<reference evidence="3" key="1">
    <citation type="submission" date="2017-02" db="UniProtKB">
        <authorList>
            <consortium name="WormBaseParasite"/>
        </authorList>
    </citation>
    <scope>IDENTIFICATION</scope>
</reference>
<keyword evidence="2" id="KW-1185">Reference proteome</keyword>
<gene>
    <name evidence="1" type="ORF">ASIM_LOCUS17072</name>
</gene>
<evidence type="ECO:0000313" key="1">
    <source>
        <dbReference type="EMBL" id="VDK59422.1"/>
    </source>
</evidence>
<sequence>MVNPICAHCDDLLTIGDDLDSGDNASARRVSINISLKTV</sequence>
<dbReference type="Proteomes" id="UP000267096">
    <property type="component" value="Unassembled WGS sequence"/>
</dbReference>
<evidence type="ECO:0000313" key="2">
    <source>
        <dbReference type="Proteomes" id="UP000267096"/>
    </source>
</evidence>